<dbReference type="AlphaFoldDB" id="A0AAN9G574"/>
<name>A0AAN9G574_9CAEN</name>
<reference evidence="1 2" key="1">
    <citation type="submission" date="2024-02" db="EMBL/GenBank/DDBJ databases">
        <title>Chromosome-scale genome assembly of the rough periwinkle Littorina saxatilis.</title>
        <authorList>
            <person name="De Jode A."/>
            <person name="Faria R."/>
            <person name="Formenti G."/>
            <person name="Sims Y."/>
            <person name="Smith T.P."/>
            <person name="Tracey A."/>
            <person name="Wood J.M.D."/>
            <person name="Zagrodzka Z.B."/>
            <person name="Johannesson K."/>
            <person name="Butlin R.K."/>
            <person name="Leder E.H."/>
        </authorList>
    </citation>
    <scope>NUCLEOTIDE SEQUENCE [LARGE SCALE GENOMIC DNA]</scope>
    <source>
        <strain evidence="1">Snail1</strain>
        <tissue evidence="1">Muscle</tissue>
    </source>
</reference>
<dbReference type="Proteomes" id="UP001374579">
    <property type="component" value="Unassembled WGS sequence"/>
</dbReference>
<evidence type="ECO:0000313" key="1">
    <source>
        <dbReference type="EMBL" id="KAK7095821.1"/>
    </source>
</evidence>
<organism evidence="1 2">
    <name type="scientific">Littorina saxatilis</name>
    <dbReference type="NCBI Taxonomy" id="31220"/>
    <lineage>
        <taxon>Eukaryota</taxon>
        <taxon>Metazoa</taxon>
        <taxon>Spiralia</taxon>
        <taxon>Lophotrochozoa</taxon>
        <taxon>Mollusca</taxon>
        <taxon>Gastropoda</taxon>
        <taxon>Caenogastropoda</taxon>
        <taxon>Littorinimorpha</taxon>
        <taxon>Littorinoidea</taxon>
        <taxon>Littorinidae</taxon>
        <taxon>Littorina</taxon>
    </lineage>
</organism>
<protein>
    <submittedName>
        <fullName evidence="1">Uncharacterized protein</fullName>
    </submittedName>
</protein>
<accession>A0AAN9G574</accession>
<gene>
    <name evidence="1" type="ORF">V1264_005186</name>
</gene>
<dbReference type="EMBL" id="JBAMIC010000014">
    <property type="protein sequence ID" value="KAK7095821.1"/>
    <property type="molecule type" value="Genomic_DNA"/>
</dbReference>
<evidence type="ECO:0000313" key="2">
    <source>
        <dbReference type="Proteomes" id="UP001374579"/>
    </source>
</evidence>
<comment type="caution">
    <text evidence="1">The sequence shown here is derived from an EMBL/GenBank/DDBJ whole genome shotgun (WGS) entry which is preliminary data.</text>
</comment>
<sequence>MGAAMVNQVPLIANFRRHWTPWSHTKKKTLGILKSKNPAVEFSGPLSSKVKTTSLFLKRKKETVKPVSS</sequence>
<proteinExistence type="predicted"/>
<keyword evidence="2" id="KW-1185">Reference proteome</keyword>